<comment type="caution">
    <text evidence="1">The sequence shown here is derived from an EMBL/GenBank/DDBJ whole genome shotgun (WGS) entry which is preliminary data.</text>
</comment>
<dbReference type="Proteomes" id="UP000478417">
    <property type="component" value="Unassembled WGS sequence"/>
</dbReference>
<dbReference type="AlphaFoldDB" id="A0A6B2M033"/>
<keyword evidence="2" id="KW-1185">Reference proteome</keyword>
<dbReference type="EMBL" id="JAAGNX010000001">
    <property type="protein sequence ID" value="NDV61669.1"/>
    <property type="molecule type" value="Genomic_DNA"/>
</dbReference>
<evidence type="ECO:0000313" key="2">
    <source>
        <dbReference type="Proteomes" id="UP000478417"/>
    </source>
</evidence>
<sequence length="346" mass="37592">MKTKHSILSLSSICLLFMIGQVLQAQIISVNISFNNTGNTAIDGEETFGVAALDTVVGGWNNIGWTFENLLLSDGTESPVNLEVGFFNDRNYFGPGYINTPLNYGAPHYAATNDDPGTNLTFNNLRDVFPEGYYIIAYVSGFAANPGEGFVTDGRTSYYFTPPTDNKTVLTPENILRTTVTQDPGSGNFPEAHYAVFGSKEAPIFFPFITIRVDTVDGGAVSICGVQIVSASDVVVKTDWAGYTIDPDGYVDTGDAFMGLLNYGTDPAGMMGWLYSVDVGEWLYIPEAEVVPGTGGWAYMNDPSELQLTDWGQGWYFSYALNTWVFAPGETLASSPAWVYAVDMSM</sequence>
<gene>
    <name evidence="1" type="ORF">G0Q06_04325</name>
</gene>
<evidence type="ECO:0000313" key="1">
    <source>
        <dbReference type="EMBL" id="NDV61669.1"/>
    </source>
</evidence>
<protein>
    <submittedName>
        <fullName evidence="1">Uncharacterized protein</fullName>
    </submittedName>
</protein>
<organism evidence="1 2">
    <name type="scientific">Oceanipulchritudo coccoides</name>
    <dbReference type="NCBI Taxonomy" id="2706888"/>
    <lineage>
        <taxon>Bacteria</taxon>
        <taxon>Pseudomonadati</taxon>
        <taxon>Verrucomicrobiota</taxon>
        <taxon>Opitutia</taxon>
        <taxon>Puniceicoccales</taxon>
        <taxon>Oceanipulchritudinaceae</taxon>
        <taxon>Oceanipulchritudo</taxon>
    </lineage>
</organism>
<dbReference type="RefSeq" id="WP_163962812.1">
    <property type="nucleotide sequence ID" value="NZ_JAAGNX010000001.1"/>
</dbReference>
<accession>A0A6B2M033</accession>
<name>A0A6B2M033_9BACT</name>
<reference evidence="1 2" key="1">
    <citation type="submission" date="2020-02" db="EMBL/GenBank/DDBJ databases">
        <title>Albibacoteraceae fam. nov., the first described family within the subdivision 4 Verrucomicrobia.</title>
        <authorList>
            <person name="Xi F."/>
        </authorList>
    </citation>
    <scope>NUCLEOTIDE SEQUENCE [LARGE SCALE GENOMIC DNA]</scope>
    <source>
        <strain evidence="1 2">CK1056</strain>
    </source>
</reference>
<proteinExistence type="predicted"/>